<dbReference type="Gene3D" id="2.30.30.40">
    <property type="entry name" value="SH3 Domains"/>
    <property type="match status" value="2"/>
</dbReference>
<feature type="domain" description="SH3b" evidence="2">
    <location>
        <begin position="19"/>
        <end position="85"/>
    </location>
</feature>
<keyword evidence="1" id="KW-0732">Signal</keyword>
<dbReference type="PROSITE" id="PS51781">
    <property type="entry name" value="SH3B"/>
    <property type="match status" value="2"/>
</dbReference>
<protein>
    <submittedName>
        <fullName evidence="3">SH3 domain-containing protein</fullName>
    </submittedName>
</protein>
<sequence length="226" mass="25623">MLRLFTFLFAIFIGSAAAATQAWVNAPKDGFLNLRTGPGTAYHVIDKMPHRSKVHVLHAPGKWVKLQNAHGTIGWAHSGWLSKHKPHPIKHLPPKPDAVEYTMWVHAPAYGALNLRRGAGKHHPVIMKMMQGSKVKVLGKKGKWFFVRHVSGHVGWAHSAYLSKRKMPTVRQHPGYSQLHEPHQPSNRDLRDAIRTCKQLPEALFHACMARERALLMAERSARQHW</sequence>
<name>A0ABT4XUV8_9RHOB</name>
<dbReference type="SMART" id="SM00287">
    <property type="entry name" value="SH3b"/>
    <property type="match status" value="2"/>
</dbReference>
<evidence type="ECO:0000313" key="3">
    <source>
        <dbReference type="EMBL" id="MDA7425749.1"/>
    </source>
</evidence>
<evidence type="ECO:0000259" key="2">
    <source>
        <dbReference type="PROSITE" id="PS51781"/>
    </source>
</evidence>
<dbReference type="PANTHER" id="PTHR34408:SF1">
    <property type="entry name" value="GLYCOSYL HYDROLASE FAMILY 19 DOMAIN-CONTAINING PROTEIN HI_1415"/>
    <property type="match status" value="1"/>
</dbReference>
<accession>A0ABT4XUV8</accession>
<evidence type="ECO:0000313" key="4">
    <source>
        <dbReference type="Proteomes" id="UP001210720"/>
    </source>
</evidence>
<dbReference type="EMBL" id="JAQIOY010000004">
    <property type="protein sequence ID" value="MDA7425749.1"/>
    <property type="molecule type" value="Genomic_DNA"/>
</dbReference>
<organism evidence="3 4">
    <name type="scientific">Thalassococcus lentus</name>
    <dbReference type="NCBI Taxonomy" id="1210524"/>
    <lineage>
        <taxon>Bacteria</taxon>
        <taxon>Pseudomonadati</taxon>
        <taxon>Pseudomonadota</taxon>
        <taxon>Alphaproteobacteria</taxon>
        <taxon>Rhodobacterales</taxon>
        <taxon>Roseobacteraceae</taxon>
        <taxon>Thalassococcus</taxon>
    </lineage>
</organism>
<feature type="chain" id="PRO_5045288811" evidence="1">
    <location>
        <begin position="19"/>
        <end position="226"/>
    </location>
</feature>
<gene>
    <name evidence="3" type="ORF">PFY00_13535</name>
</gene>
<evidence type="ECO:0000256" key="1">
    <source>
        <dbReference type="SAM" id="SignalP"/>
    </source>
</evidence>
<feature type="domain" description="SH3b" evidence="2">
    <location>
        <begin position="98"/>
        <end position="166"/>
    </location>
</feature>
<dbReference type="SUPFAM" id="SSF50044">
    <property type="entry name" value="SH3-domain"/>
    <property type="match status" value="1"/>
</dbReference>
<proteinExistence type="predicted"/>
<reference evidence="3 4" key="1">
    <citation type="submission" date="2023-01" db="EMBL/GenBank/DDBJ databases">
        <title>Thalassococcus onchidii sp. nov., isolated from a marine invertebrate from the South China Sea.</title>
        <authorList>
            <person name="Xu S."/>
            <person name="Liu Z."/>
            <person name="Xu Y."/>
        </authorList>
    </citation>
    <scope>NUCLEOTIDE SEQUENCE [LARGE SCALE GENOMIC DNA]</scope>
    <source>
        <strain evidence="3 4">KCTC 32084</strain>
    </source>
</reference>
<dbReference type="RefSeq" id="WP_271433105.1">
    <property type="nucleotide sequence ID" value="NZ_JAQIOY010000004.1"/>
</dbReference>
<comment type="caution">
    <text evidence="3">The sequence shown here is derived from an EMBL/GenBank/DDBJ whole genome shotgun (WGS) entry which is preliminary data.</text>
</comment>
<keyword evidence="4" id="KW-1185">Reference proteome</keyword>
<dbReference type="Proteomes" id="UP001210720">
    <property type="component" value="Unassembled WGS sequence"/>
</dbReference>
<dbReference type="InterPro" id="IPR052354">
    <property type="entry name" value="Cell_Wall_Dynamics_Protein"/>
</dbReference>
<dbReference type="InterPro" id="IPR036028">
    <property type="entry name" value="SH3-like_dom_sf"/>
</dbReference>
<dbReference type="PANTHER" id="PTHR34408">
    <property type="entry name" value="FAMILY PROTEIN, PUTATIVE-RELATED"/>
    <property type="match status" value="1"/>
</dbReference>
<feature type="signal peptide" evidence="1">
    <location>
        <begin position="1"/>
        <end position="18"/>
    </location>
</feature>
<dbReference type="Pfam" id="PF08239">
    <property type="entry name" value="SH3_3"/>
    <property type="match status" value="2"/>
</dbReference>
<dbReference type="InterPro" id="IPR003646">
    <property type="entry name" value="SH3-like_bac-type"/>
</dbReference>